<accession>A0A3N4M1D1</accession>
<dbReference type="EMBL" id="ML121966">
    <property type="protein sequence ID" value="RPB17871.1"/>
    <property type="molecule type" value="Genomic_DNA"/>
</dbReference>
<keyword evidence="3" id="KW-1185">Reference proteome</keyword>
<evidence type="ECO:0000313" key="1">
    <source>
        <dbReference type="EMBL" id="RPB17871.1"/>
    </source>
</evidence>
<organism evidence="2 3">
    <name type="scientific">Terfezia boudieri ATCC MYA-4762</name>
    <dbReference type="NCBI Taxonomy" id="1051890"/>
    <lineage>
        <taxon>Eukaryota</taxon>
        <taxon>Fungi</taxon>
        <taxon>Dikarya</taxon>
        <taxon>Ascomycota</taxon>
        <taxon>Pezizomycotina</taxon>
        <taxon>Pezizomycetes</taxon>
        <taxon>Pezizales</taxon>
        <taxon>Pezizaceae</taxon>
        <taxon>Terfezia</taxon>
    </lineage>
</organism>
<name>A0A3N4M1D1_9PEZI</name>
<proteinExistence type="predicted"/>
<gene>
    <name evidence="2" type="ORF">L211DRAFT_832861</name>
    <name evidence="1" type="ORF">L211DRAFT_844284</name>
</gene>
<reference evidence="2 3" key="1">
    <citation type="journal article" date="2018" name="Nat. Ecol. Evol.">
        <title>Pezizomycetes genomes reveal the molecular basis of ectomycorrhizal truffle lifestyle.</title>
        <authorList>
            <person name="Murat C."/>
            <person name="Payen T."/>
            <person name="Noel B."/>
            <person name="Kuo A."/>
            <person name="Morin E."/>
            <person name="Chen J."/>
            <person name="Kohler A."/>
            <person name="Krizsan K."/>
            <person name="Balestrini R."/>
            <person name="Da Silva C."/>
            <person name="Montanini B."/>
            <person name="Hainaut M."/>
            <person name="Levati E."/>
            <person name="Barry K.W."/>
            <person name="Belfiori B."/>
            <person name="Cichocki N."/>
            <person name="Clum A."/>
            <person name="Dockter R.B."/>
            <person name="Fauchery L."/>
            <person name="Guy J."/>
            <person name="Iotti M."/>
            <person name="Le Tacon F."/>
            <person name="Lindquist E.A."/>
            <person name="Lipzen A."/>
            <person name="Malagnac F."/>
            <person name="Mello A."/>
            <person name="Molinier V."/>
            <person name="Miyauchi S."/>
            <person name="Poulain J."/>
            <person name="Riccioni C."/>
            <person name="Rubini A."/>
            <person name="Sitrit Y."/>
            <person name="Splivallo R."/>
            <person name="Traeger S."/>
            <person name="Wang M."/>
            <person name="Zifcakova L."/>
            <person name="Wipf D."/>
            <person name="Zambonelli A."/>
            <person name="Paolocci F."/>
            <person name="Nowrousian M."/>
            <person name="Ottonello S."/>
            <person name="Baldrian P."/>
            <person name="Spatafora J.W."/>
            <person name="Henrissat B."/>
            <person name="Nagy L.G."/>
            <person name="Aury J.M."/>
            <person name="Wincker P."/>
            <person name="Grigoriev I.V."/>
            <person name="Bonfante P."/>
            <person name="Martin F.M."/>
        </authorList>
    </citation>
    <scope>NUCLEOTIDE SEQUENCE [LARGE SCALE GENOMIC DNA]</scope>
    <source>
        <strain evidence="2 3">ATCC MYA-4762</strain>
    </source>
</reference>
<evidence type="ECO:0000313" key="2">
    <source>
        <dbReference type="EMBL" id="RPB28976.1"/>
    </source>
</evidence>
<dbReference type="Proteomes" id="UP000267821">
    <property type="component" value="Unassembled WGS sequence"/>
</dbReference>
<protein>
    <submittedName>
        <fullName evidence="2">Uncharacterized protein</fullName>
    </submittedName>
</protein>
<dbReference type="EMBL" id="ML121528">
    <property type="protein sequence ID" value="RPB28976.1"/>
    <property type="molecule type" value="Genomic_DNA"/>
</dbReference>
<sequence length="248" mass="27551">MATHHHLDPTITTPTFSLTISPSSTIHPTGIPSSPLYFLPTSLSTHSITLFINRYTPTTLTTRSRDTLHEHKLFAITKIPTTDTYTFVSHVPGRSGKGIIRYTSGWLWGGSWEAEFSFFDESLDKERRLILTYPGGPGAKWMLSEAEVVPGPVTEDGKMGPSTVGELRPETLVAEEQSNKHPATEEEAGAERGETILIHTGKQEVTDIVRELITVAWVTKCWNERTRGGWFGSSVKQQDTGVGKMYNY</sequence>
<evidence type="ECO:0000313" key="3">
    <source>
        <dbReference type="Proteomes" id="UP000267821"/>
    </source>
</evidence>
<dbReference type="AlphaFoldDB" id="A0A3N4M1D1"/>
<dbReference type="OrthoDB" id="5274594at2759"/>
<dbReference type="STRING" id="1051890.A0A3N4M1D1"/>